<proteinExistence type="predicted"/>
<comment type="caution">
    <text evidence="3">The sequence shown here is derived from an EMBL/GenBank/DDBJ whole genome shotgun (WGS) entry which is preliminary data.</text>
</comment>
<feature type="compositionally biased region" description="Low complexity" evidence="1">
    <location>
        <begin position="154"/>
        <end position="168"/>
    </location>
</feature>
<name>A0A8S1JBG5_9CHLO</name>
<gene>
    <name evidence="3" type="ORF">OSTQU699_LOCUS10447</name>
</gene>
<evidence type="ECO:0000313" key="4">
    <source>
        <dbReference type="Proteomes" id="UP000708148"/>
    </source>
</evidence>
<dbReference type="EMBL" id="CAJHUC010003015">
    <property type="protein sequence ID" value="CAD7705092.1"/>
    <property type="molecule type" value="Genomic_DNA"/>
</dbReference>
<feature type="signal peptide" evidence="2">
    <location>
        <begin position="1"/>
        <end position="20"/>
    </location>
</feature>
<dbReference type="Proteomes" id="UP000708148">
    <property type="component" value="Unassembled WGS sequence"/>
</dbReference>
<dbReference type="OrthoDB" id="549603at2759"/>
<dbReference type="AlphaFoldDB" id="A0A8S1JBG5"/>
<organism evidence="3 4">
    <name type="scientific">Ostreobium quekettii</name>
    <dbReference type="NCBI Taxonomy" id="121088"/>
    <lineage>
        <taxon>Eukaryota</taxon>
        <taxon>Viridiplantae</taxon>
        <taxon>Chlorophyta</taxon>
        <taxon>core chlorophytes</taxon>
        <taxon>Ulvophyceae</taxon>
        <taxon>TCBD clade</taxon>
        <taxon>Bryopsidales</taxon>
        <taxon>Ostreobineae</taxon>
        <taxon>Ostreobiaceae</taxon>
        <taxon>Ostreobium</taxon>
    </lineage>
</organism>
<protein>
    <recommendedName>
        <fullName evidence="5">Bifunctional inhibitor/plant lipid transfer protein/seed storage helical domain-containing protein</fullName>
    </recommendedName>
</protein>
<keyword evidence="2" id="KW-0732">Signal</keyword>
<evidence type="ECO:0000313" key="3">
    <source>
        <dbReference type="EMBL" id="CAD7705092.1"/>
    </source>
</evidence>
<feature type="chain" id="PRO_5035772869" description="Bifunctional inhibitor/plant lipid transfer protein/seed storage helical domain-containing protein" evidence="2">
    <location>
        <begin position="21"/>
        <end position="217"/>
    </location>
</feature>
<dbReference type="InterPro" id="IPR036312">
    <property type="entry name" value="Bifun_inhib/LTP/seed_sf"/>
</dbReference>
<evidence type="ECO:0000256" key="1">
    <source>
        <dbReference type="SAM" id="MobiDB-lite"/>
    </source>
</evidence>
<feature type="compositionally biased region" description="Pro residues" evidence="1">
    <location>
        <begin position="180"/>
        <end position="199"/>
    </location>
</feature>
<feature type="region of interest" description="Disordered" evidence="1">
    <location>
        <begin position="120"/>
        <end position="217"/>
    </location>
</feature>
<evidence type="ECO:0008006" key="5">
    <source>
        <dbReference type="Google" id="ProtNLM"/>
    </source>
</evidence>
<sequence>MARFAAAVCLALAMLALCNGQIPSFTECDATFNRIGEDSLTSTLTPCAVGDTPSAECCNAIAGLTDVGGGGELAGCLCQQQVIDGVVGVLEGNALAMAVGFDGARLNSVLSQCGADVVGTSNCQQSTTPPGPEETPSFEVTETPAPPAEPKEPIPSATTESTFEVTTTPAPPAPEKKEPAPPVPTPSLPTPPGKLPPRPKATAKVRKVEPYEEQMYG</sequence>
<evidence type="ECO:0000256" key="2">
    <source>
        <dbReference type="SAM" id="SignalP"/>
    </source>
</evidence>
<reference evidence="3" key="1">
    <citation type="submission" date="2020-12" db="EMBL/GenBank/DDBJ databases">
        <authorList>
            <person name="Iha C."/>
        </authorList>
    </citation>
    <scope>NUCLEOTIDE SEQUENCE</scope>
</reference>
<keyword evidence="4" id="KW-1185">Reference proteome</keyword>
<accession>A0A8S1JBG5</accession>
<dbReference type="SUPFAM" id="SSF47699">
    <property type="entry name" value="Bifunctional inhibitor/lipid-transfer protein/seed storage 2S albumin"/>
    <property type="match status" value="1"/>
</dbReference>